<name>A0AAE3KH58_9PSEU</name>
<dbReference type="EMBL" id="JAMTCK010000006">
    <property type="protein sequence ID" value="MCP2166129.1"/>
    <property type="molecule type" value="Genomic_DNA"/>
</dbReference>
<comment type="caution">
    <text evidence="2">The sequence shown here is derived from an EMBL/GenBank/DDBJ whole genome shotgun (WGS) entry which is preliminary data.</text>
</comment>
<dbReference type="InterPro" id="IPR025406">
    <property type="entry name" value="DUF4132"/>
</dbReference>
<dbReference type="AlphaFoldDB" id="A0AAE3KH58"/>
<evidence type="ECO:0000313" key="2">
    <source>
        <dbReference type="EMBL" id="MCP2166129.1"/>
    </source>
</evidence>
<keyword evidence="3" id="KW-1185">Reference proteome</keyword>
<dbReference type="RefSeq" id="WP_253771678.1">
    <property type="nucleotide sequence ID" value="NZ_JAMTCK010000006.1"/>
</dbReference>
<sequence>MRQPDEDAFVLPDQWRDQIHVWRGGDVPPSAVPAEDAPLAGIRARLPEIRAALPHATGDPGLINAAAAYLAGAADPVGAAVVATIYEELPDHSYDVDTTAAFAHLWAAEHGLAFAAAAAVELGGVLVQDPTHGRGTPIAYRVTAPDADTHPNQLLGSGFGKYILRRTRTLLALAAEPDHRAALAALAERRHDDMRRILAAYLAPTEADWVAEAVAAAPRTEVRSDPRLFLLLLSLTSLDQLAHLHAGWDLWLLTFQEPLCTVAARLGPAIAPVVADLLDREDHDNHRKGILAVLGALPTDEAFDLLVARLDTPHVHAAVIAAGQRFPARALRRLAAAAAGALPGGDAARLAPLAARLLRGHVTAHPDLAAALRPEVPDEHRAALDAATGDTDAVTDAPLETLPEPLVRPLWTQERPVVQPVTVRGLTAPTERAVHWADGEQQRWAATRTDYGQEHTRHLNRAAWQARATALREGTLHPYDHPGFVLDAPEDLVRPLLATWRPKVFWRHDTAAWLKLVAARFGADALPAVLLVARSQPAASGEVLLPFVSAEVAELMADWLVRVRSARSVARAWLRRHRTAAVLALVPPALGRAGKRRRAAEAALRHLAATGSPAEVVELARQHGDQAAAGVESILAADPLADLPPTMPEVGSWLDVYRLPRVLLRDRRHALPASAVEHLVTMLALSWPHGRYAGIDVVREVCDPESLAEFVWALYEQSRADYYVDAKEDWGLPALGWLGNDDTVRRLAPLIRSWPGDGQHVQAVIGLDVLVAIGTDTALAHLNSIATTVKFKGLRAKAQERIAELADERGLSPEQLADRLVPDFGLDERGSLTLDYGPRRFTVGFDDQLKPFVTDQTGKRLRALPKPGVRDDPDLAPAAHQRFTALKKDVRTVSADQIRRLERAMVAQRRWSLAEFHDLVVTHPLVWHIARRLVWVADSGVSFRLAEDRTLADVHDDTLVLPAGAQVGIAHPVHLADTVPAWREVFADYAILQPFPQLERPVHALTDQERASTELTRFHDRTTSTFTVLGLERRGWERAAVKDDGLECWISRPLPDNRALVVNLSPGIAVGAVDYYPEQRVERVWLHDQPGTPEFPTPTTAFGVLDPVTASEVLADLHTLTTTAGS</sequence>
<feature type="domain" description="DUF4132" evidence="1">
    <location>
        <begin position="858"/>
        <end position="1036"/>
    </location>
</feature>
<reference evidence="2" key="1">
    <citation type="submission" date="2022-06" db="EMBL/GenBank/DDBJ databases">
        <title>Genomic Encyclopedia of Archaeal and Bacterial Type Strains, Phase II (KMG-II): from individual species to whole genera.</title>
        <authorList>
            <person name="Goeker M."/>
        </authorList>
    </citation>
    <scope>NUCLEOTIDE SEQUENCE</scope>
    <source>
        <strain evidence="2">DSM 43935</strain>
    </source>
</reference>
<gene>
    <name evidence="2" type="ORF">LX83_002988</name>
</gene>
<protein>
    <recommendedName>
        <fullName evidence="1">DUF4132 domain-containing protein</fullName>
    </recommendedName>
</protein>
<dbReference type="Proteomes" id="UP001206128">
    <property type="component" value="Unassembled WGS sequence"/>
</dbReference>
<proteinExistence type="predicted"/>
<evidence type="ECO:0000259" key="1">
    <source>
        <dbReference type="Pfam" id="PF13569"/>
    </source>
</evidence>
<evidence type="ECO:0000313" key="3">
    <source>
        <dbReference type="Proteomes" id="UP001206128"/>
    </source>
</evidence>
<organism evidence="2 3">
    <name type="scientific">Goodfellowiella coeruleoviolacea</name>
    <dbReference type="NCBI Taxonomy" id="334858"/>
    <lineage>
        <taxon>Bacteria</taxon>
        <taxon>Bacillati</taxon>
        <taxon>Actinomycetota</taxon>
        <taxon>Actinomycetes</taxon>
        <taxon>Pseudonocardiales</taxon>
        <taxon>Pseudonocardiaceae</taxon>
        <taxon>Goodfellowiella</taxon>
    </lineage>
</organism>
<dbReference type="Pfam" id="PF13569">
    <property type="entry name" value="DUF4132"/>
    <property type="match status" value="1"/>
</dbReference>
<accession>A0AAE3KH58</accession>